<dbReference type="GO" id="GO:0016746">
    <property type="term" value="F:acyltransferase activity"/>
    <property type="evidence" value="ECO:0007669"/>
    <property type="project" value="UniProtKB-KW"/>
</dbReference>
<dbReference type="CDD" id="cd03354">
    <property type="entry name" value="LbH_SAT"/>
    <property type="match status" value="1"/>
</dbReference>
<organism evidence="5 6">
    <name type="scientific">Vibrio alginolyticus</name>
    <dbReference type="NCBI Taxonomy" id="663"/>
    <lineage>
        <taxon>Bacteria</taxon>
        <taxon>Pseudomonadati</taxon>
        <taxon>Pseudomonadota</taxon>
        <taxon>Gammaproteobacteria</taxon>
        <taxon>Vibrionales</taxon>
        <taxon>Vibrionaceae</taxon>
        <taxon>Vibrio</taxon>
    </lineage>
</organism>
<proteinExistence type="inferred from homology"/>
<gene>
    <name evidence="5" type="ORF">HKB35_01440</name>
</gene>
<evidence type="ECO:0000256" key="2">
    <source>
        <dbReference type="ARBA" id="ARBA00022679"/>
    </source>
</evidence>
<dbReference type="InterPro" id="IPR011004">
    <property type="entry name" value="Trimer_LpxA-like_sf"/>
</dbReference>
<keyword evidence="4" id="KW-0012">Acyltransferase</keyword>
<dbReference type="PANTHER" id="PTHR42811">
    <property type="entry name" value="SERINE ACETYLTRANSFERASE"/>
    <property type="match status" value="1"/>
</dbReference>
<comment type="similarity">
    <text evidence="1">Belongs to the transferase hexapeptide repeat family.</text>
</comment>
<dbReference type="RefSeq" id="WP_169628333.1">
    <property type="nucleotide sequence ID" value="NZ_JABCMA010000001.1"/>
</dbReference>
<sequence length="182" mass="20467">MKTIEFILSDLYRYSGKTTCMSLLKYYFKSRSFKYMFWFRLCQSNFYVVRMYAKLMHFWLSRKYSIQIPISANIGYGLYIGHGTSLILSSSVKIGNNCNLSQFTTIGSNIGNAATIGDCVYVGPNVCIVENVSIGSGAVVGAGSVVTKNILENEVFAGCPAKKIGLKSEKHDKFIHNKYLWR</sequence>
<dbReference type="InterPro" id="IPR018357">
    <property type="entry name" value="Hexapep_transf_CS"/>
</dbReference>
<keyword evidence="2 5" id="KW-0808">Transferase</keyword>
<evidence type="ECO:0000313" key="6">
    <source>
        <dbReference type="Proteomes" id="UP000565155"/>
    </source>
</evidence>
<comment type="caution">
    <text evidence="5">The sequence shown here is derived from an EMBL/GenBank/DDBJ whole genome shotgun (WGS) entry which is preliminary data.</text>
</comment>
<keyword evidence="3" id="KW-0677">Repeat</keyword>
<evidence type="ECO:0000256" key="3">
    <source>
        <dbReference type="ARBA" id="ARBA00022737"/>
    </source>
</evidence>
<dbReference type="Proteomes" id="UP000565155">
    <property type="component" value="Unassembled WGS sequence"/>
</dbReference>
<dbReference type="InterPro" id="IPR001451">
    <property type="entry name" value="Hexapep"/>
</dbReference>
<dbReference type="AlphaFoldDB" id="A0A7Y0MST2"/>
<dbReference type="InterPro" id="IPR045304">
    <property type="entry name" value="LbH_SAT"/>
</dbReference>
<dbReference type="SUPFAM" id="SSF51161">
    <property type="entry name" value="Trimeric LpxA-like enzymes"/>
    <property type="match status" value="1"/>
</dbReference>
<evidence type="ECO:0000313" key="5">
    <source>
        <dbReference type="EMBL" id="NMR72282.1"/>
    </source>
</evidence>
<evidence type="ECO:0000256" key="1">
    <source>
        <dbReference type="ARBA" id="ARBA00007274"/>
    </source>
</evidence>
<dbReference type="PROSITE" id="PS00101">
    <property type="entry name" value="HEXAPEP_TRANSFERASES"/>
    <property type="match status" value="1"/>
</dbReference>
<dbReference type="Gene3D" id="2.160.10.10">
    <property type="entry name" value="Hexapeptide repeat proteins"/>
    <property type="match status" value="1"/>
</dbReference>
<evidence type="ECO:0000256" key="4">
    <source>
        <dbReference type="ARBA" id="ARBA00023315"/>
    </source>
</evidence>
<reference evidence="5 6" key="1">
    <citation type="submission" date="2020-04" db="EMBL/GenBank/DDBJ databases">
        <title>Whole-genome sequencing of Vibrio spp. from China reveals different genetic environments of blaCTX-M-14 among diverse lineages.</title>
        <authorList>
            <person name="Zheng Z."/>
            <person name="Ye L."/>
            <person name="Chen S."/>
        </authorList>
    </citation>
    <scope>NUCLEOTIDE SEQUENCE [LARGE SCALE GENOMIC DNA]</scope>
    <source>
        <strain evidence="5 6">Vb1636</strain>
    </source>
</reference>
<protein>
    <submittedName>
        <fullName evidence="5">Serine acetyltransferase</fullName>
    </submittedName>
</protein>
<name>A0A7Y0MST2_VIBAL</name>
<dbReference type="EMBL" id="JABCMA010000001">
    <property type="protein sequence ID" value="NMR72282.1"/>
    <property type="molecule type" value="Genomic_DNA"/>
</dbReference>
<accession>A0A7Y0MST2</accession>
<dbReference type="Pfam" id="PF00132">
    <property type="entry name" value="Hexapep"/>
    <property type="match status" value="1"/>
</dbReference>